<evidence type="ECO:0000313" key="3">
    <source>
        <dbReference type="Proteomes" id="UP000284751"/>
    </source>
</evidence>
<dbReference type="AlphaFoldDB" id="A0A412AV95"/>
<gene>
    <name evidence="2" type="ORF">DWY99_11615</name>
</gene>
<accession>A0A412AV95</accession>
<organism evidence="2 3">
    <name type="scientific">[Clostridium] leptum</name>
    <dbReference type="NCBI Taxonomy" id="1535"/>
    <lineage>
        <taxon>Bacteria</taxon>
        <taxon>Bacillati</taxon>
        <taxon>Bacillota</taxon>
        <taxon>Clostridia</taxon>
        <taxon>Eubacteriales</taxon>
        <taxon>Oscillospiraceae</taxon>
        <taxon>Oscillospiraceae incertae sedis</taxon>
    </lineage>
</organism>
<proteinExistence type="predicted"/>
<dbReference type="Proteomes" id="UP000284751">
    <property type="component" value="Unassembled WGS sequence"/>
</dbReference>
<dbReference type="EMBL" id="QRTC01000054">
    <property type="protein sequence ID" value="RGQ36371.1"/>
    <property type="molecule type" value="Genomic_DNA"/>
</dbReference>
<protein>
    <submittedName>
        <fullName evidence="2">Uncharacterized protein</fullName>
    </submittedName>
</protein>
<sequence>MYEELVELLRMRAALIDSDLDNQAAEAIEILEALAQNGQSAIDTNKRLADKIRMLKAKLDQAEGTLDFCSYGERKESNERRALFPAPPDHHKRRGIKKAKERP</sequence>
<evidence type="ECO:0000313" key="2">
    <source>
        <dbReference type="EMBL" id="RGQ36371.1"/>
    </source>
</evidence>
<feature type="region of interest" description="Disordered" evidence="1">
    <location>
        <begin position="77"/>
        <end position="103"/>
    </location>
</feature>
<feature type="compositionally biased region" description="Basic residues" evidence="1">
    <location>
        <begin position="90"/>
        <end position="103"/>
    </location>
</feature>
<name>A0A412AV95_9FIRM</name>
<reference evidence="2 3" key="1">
    <citation type="submission" date="2018-08" db="EMBL/GenBank/DDBJ databases">
        <title>A genome reference for cultivated species of the human gut microbiota.</title>
        <authorList>
            <person name="Zou Y."/>
            <person name="Xue W."/>
            <person name="Luo G."/>
        </authorList>
    </citation>
    <scope>NUCLEOTIDE SEQUENCE [LARGE SCALE GENOMIC DNA]</scope>
    <source>
        <strain evidence="2 3">AF28-26</strain>
    </source>
</reference>
<evidence type="ECO:0000256" key="1">
    <source>
        <dbReference type="SAM" id="MobiDB-lite"/>
    </source>
</evidence>
<comment type="caution">
    <text evidence="2">The sequence shown here is derived from an EMBL/GenBank/DDBJ whole genome shotgun (WGS) entry which is preliminary data.</text>
</comment>